<dbReference type="EMBL" id="CACRXK020001911">
    <property type="protein sequence ID" value="CAB3991750.1"/>
    <property type="molecule type" value="Genomic_DNA"/>
</dbReference>
<organism evidence="1 2">
    <name type="scientific">Paramuricea clavata</name>
    <name type="common">Red gorgonian</name>
    <name type="synonym">Violescent sea-whip</name>
    <dbReference type="NCBI Taxonomy" id="317549"/>
    <lineage>
        <taxon>Eukaryota</taxon>
        <taxon>Metazoa</taxon>
        <taxon>Cnidaria</taxon>
        <taxon>Anthozoa</taxon>
        <taxon>Octocorallia</taxon>
        <taxon>Malacalcyonacea</taxon>
        <taxon>Plexauridae</taxon>
        <taxon>Paramuricea</taxon>
    </lineage>
</organism>
<accession>A0A6S7H5A8</accession>
<evidence type="ECO:0000313" key="2">
    <source>
        <dbReference type="Proteomes" id="UP001152795"/>
    </source>
</evidence>
<sequence>MTKSITEDSLKRILDDKFRPVEHKVKELVKTVEFISAKYDELLSKQINIEAASNGLVKENEILKNQVSNLQNRVEQLSTNVNDLEQYGRRECLEVRGVPFRDDEDLTNVWILTTIRFVKDFKLLFYDF</sequence>
<comment type="caution">
    <text evidence="1">The sequence shown here is derived from an EMBL/GenBank/DDBJ whole genome shotgun (WGS) entry which is preliminary data.</text>
</comment>
<dbReference type="AlphaFoldDB" id="A0A6S7H5A8"/>
<protein>
    <submittedName>
        <fullName evidence="1">Uncharacterized protein</fullName>
    </submittedName>
</protein>
<gene>
    <name evidence="1" type="ORF">PACLA_8A070133</name>
</gene>
<evidence type="ECO:0000313" key="1">
    <source>
        <dbReference type="EMBL" id="CAB3991750.1"/>
    </source>
</evidence>
<reference evidence="1" key="1">
    <citation type="submission" date="2020-04" db="EMBL/GenBank/DDBJ databases">
        <authorList>
            <person name="Alioto T."/>
            <person name="Alioto T."/>
            <person name="Gomez Garrido J."/>
        </authorList>
    </citation>
    <scope>NUCLEOTIDE SEQUENCE</scope>
    <source>
        <strain evidence="1">A484AB</strain>
    </source>
</reference>
<name>A0A6S7H5A8_PARCT</name>
<proteinExistence type="predicted"/>
<keyword evidence="2" id="KW-1185">Reference proteome</keyword>
<dbReference type="Proteomes" id="UP001152795">
    <property type="component" value="Unassembled WGS sequence"/>
</dbReference>
<dbReference type="OrthoDB" id="7471137at2759"/>